<protein>
    <recommendedName>
        <fullName evidence="2">EF-hand domain-containing protein</fullName>
    </recommendedName>
</protein>
<evidence type="ECO:0000259" key="2">
    <source>
        <dbReference type="PROSITE" id="PS50222"/>
    </source>
</evidence>
<keyword evidence="4" id="KW-1185">Reference proteome</keyword>
<comment type="caution">
    <text evidence="3">The sequence shown here is derived from an EMBL/GenBank/DDBJ whole genome shotgun (WGS) entry which is preliminary data.</text>
</comment>
<evidence type="ECO:0000313" key="4">
    <source>
        <dbReference type="Proteomes" id="UP000699462"/>
    </source>
</evidence>
<evidence type="ECO:0000256" key="1">
    <source>
        <dbReference type="ARBA" id="ARBA00022837"/>
    </source>
</evidence>
<dbReference type="InterPro" id="IPR018247">
    <property type="entry name" value="EF_Hand_1_Ca_BS"/>
</dbReference>
<dbReference type="EMBL" id="JTDF01006117">
    <property type="protein sequence ID" value="KAF8565780.1"/>
    <property type="molecule type" value="Genomic_DNA"/>
</dbReference>
<dbReference type="Pfam" id="PF13405">
    <property type="entry name" value="EF-hand_6"/>
    <property type="match status" value="1"/>
</dbReference>
<organism evidence="3 4">
    <name type="scientific">Paragonimus westermani</name>
    <dbReference type="NCBI Taxonomy" id="34504"/>
    <lineage>
        <taxon>Eukaryota</taxon>
        <taxon>Metazoa</taxon>
        <taxon>Spiralia</taxon>
        <taxon>Lophotrochozoa</taxon>
        <taxon>Platyhelminthes</taxon>
        <taxon>Trematoda</taxon>
        <taxon>Digenea</taxon>
        <taxon>Plagiorchiida</taxon>
        <taxon>Troglotremata</taxon>
        <taxon>Troglotrematidae</taxon>
        <taxon>Paragonimus</taxon>
    </lineage>
</organism>
<evidence type="ECO:0000313" key="3">
    <source>
        <dbReference type="EMBL" id="KAF8565780.1"/>
    </source>
</evidence>
<dbReference type="Gene3D" id="1.10.238.10">
    <property type="entry name" value="EF-hand"/>
    <property type="match status" value="1"/>
</dbReference>
<feature type="domain" description="EF-hand" evidence="2">
    <location>
        <begin position="5"/>
        <end position="40"/>
    </location>
</feature>
<dbReference type="SUPFAM" id="SSF47473">
    <property type="entry name" value="EF-hand"/>
    <property type="match status" value="1"/>
</dbReference>
<gene>
    <name evidence="3" type="ORF">P879_11195</name>
</gene>
<dbReference type="GO" id="GO:0005509">
    <property type="term" value="F:calcium ion binding"/>
    <property type="evidence" value="ECO:0007669"/>
    <property type="project" value="InterPro"/>
</dbReference>
<dbReference type="PROSITE" id="PS00018">
    <property type="entry name" value="EF_HAND_1"/>
    <property type="match status" value="1"/>
</dbReference>
<name>A0A8T0DDC6_9TREM</name>
<dbReference type="OrthoDB" id="9989112at2759"/>
<reference evidence="3 4" key="1">
    <citation type="submission" date="2019-07" db="EMBL/GenBank/DDBJ databases">
        <title>Annotation for the trematode Paragonimus westermani.</title>
        <authorList>
            <person name="Choi Y.-J."/>
        </authorList>
    </citation>
    <scope>NUCLEOTIDE SEQUENCE [LARGE SCALE GENOMIC DNA]</scope>
    <source>
        <strain evidence="3">180907_Pwestermani</strain>
    </source>
</reference>
<keyword evidence="1" id="KW-0106">Calcium</keyword>
<dbReference type="AlphaFoldDB" id="A0A8T0DDC6"/>
<dbReference type="SMART" id="SM00054">
    <property type="entry name" value="EFh"/>
    <property type="match status" value="1"/>
</dbReference>
<accession>A0A8T0DDC6</accession>
<proteinExistence type="predicted"/>
<sequence length="61" mass="6662">MGKRLTADELLQIFNDLDRDGNGVVTLSELERGLVDAGLSLDSVKVGCNAFLRKYASNKSF</sequence>
<dbReference type="InterPro" id="IPR002048">
    <property type="entry name" value="EF_hand_dom"/>
</dbReference>
<dbReference type="InterPro" id="IPR011992">
    <property type="entry name" value="EF-hand-dom_pair"/>
</dbReference>
<dbReference type="PROSITE" id="PS50222">
    <property type="entry name" value="EF_HAND_2"/>
    <property type="match status" value="1"/>
</dbReference>
<dbReference type="Proteomes" id="UP000699462">
    <property type="component" value="Unassembled WGS sequence"/>
</dbReference>